<dbReference type="RefSeq" id="WP_143091775.1">
    <property type="nucleotide sequence ID" value="NZ_FOFV01000015.1"/>
</dbReference>
<dbReference type="CDD" id="cd00146">
    <property type="entry name" value="PKD"/>
    <property type="match status" value="1"/>
</dbReference>
<organism evidence="3 4">
    <name type="scientific">Lentzea albida</name>
    <dbReference type="NCBI Taxonomy" id="65499"/>
    <lineage>
        <taxon>Bacteria</taxon>
        <taxon>Bacillati</taxon>
        <taxon>Actinomycetota</taxon>
        <taxon>Actinomycetes</taxon>
        <taxon>Pseudonocardiales</taxon>
        <taxon>Pseudonocardiaceae</taxon>
        <taxon>Lentzea</taxon>
    </lineage>
</organism>
<sequence length="496" mass="52197">MPSWRSIAAVVVVALGIVTPGVAHAAPPSNDDIGAATPITALPFTAQQSLSEATTASDDPGACDGYSPRGSVWFSHTATEDGFLRISTDGSSRQLLTTAFTGERGDLRYFPNNCTSANSRPITFRAKAGTRYHFMVSDSSTPGAQVNLTVQRVAPLANDDFADAQSVPSLPFSTPGPDLALAGYETDEPAAQGCSGAEGSPSAWYSYTPATTQSVLARVQTNGSGPRLAIYDGPSLTGLRLVGCTGASYYDGKAMRLNAGTTYYIQVSGPTYNSSPVTVRLDEAPALRTSVYADSSGDRSVYETVGFTLDHSAQWGNAVTSVVDFGDGTTSAPTGEEQVGHRYSVDGVYTVTVSATSADGRTATDTTTVTVKTHDVAITKFTPPSSARAGQQKQITVQVGNTRHLEKATVTLFRSDGDWWKEVGVLTLDVPAHPTRKVSFPFAYTFTPEDAAIGKVTFRAVLSLPYPVQDARPMDNEVIAIATTVRPAATTTALAN</sequence>
<dbReference type="InterPro" id="IPR035986">
    <property type="entry name" value="PKD_dom_sf"/>
</dbReference>
<feature type="chain" id="PRO_5011605838" description="PKD domain-containing protein" evidence="1">
    <location>
        <begin position="26"/>
        <end position="496"/>
    </location>
</feature>
<dbReference type="Proteomes" id="UP000199503">
    <property type="component" value="Unassembled WGS sequence"/>
</dbReference>
<feature type="domain" description="PKD" evidence="2">
    <location>
        <begin position="324"/>
        <end position="371"/>
    </location>
</feature>
<evidence type="ECO:0000259" key="2">
    <source>
        <dbReference type="PROSITE" id="PS50093"/>
    </source>
</evidence>
<name>A0A1H9UE69_9PSEU</name>
<accession>A0A1H9UE69</accession>
<evidence type="ECO:0000256" key="1">
    <source>
        <dbReference type="SAM" id="SignalP"/>
    </source>
</evidence>
<dbReference type="Gene3D" id="2.60.40.10">
    <property type="entry name" value="Immunoglobulins"/>
    <property type="match status" value="1"/>
</dbReference>
<feature type="signal peptide" evidence="1">
    <location>
        <begin position="1"/>
        <end position="25"/>
    </location>
</feature>
<keyword evidence="4" id="KW-1185">Reference proteome</keyword>
<evidence type="ECO:0000313" key="4">
    <source>
        <dbReference type="Proteomes" id="UP000199503"/>
    </source>
</evidence>
<dbReference type="InterPro" id="IPR000601">
    <property type="entry name" value="PKD_dom"/>
</dbReference>
<proteinExistence type="predicted"/>
<protein>
    <recommendedName>
        <fullName evidence="2">PKD domain-containing protein</fullName>
    </recommendedName>
</protein>
<evidence type="ECO:0000313" key="3">
    <source>
        <dbReference type="EMBL" id="SES07652.1"/>
    </source>
</evidence>
<dbReference type="OrthoDB" id="5241464at2"/>
<dbReference type="SUPFAM" id="SSF49299">
    <property type="entry name" value="PKD domain"/>
    <property type="match status" value="1"/>
</dbReference>
<reference evidence="4" key="1">
    <citation type="submission" date="2016-10" db="EMBL/GenBank/DDBJ databases">
        <authorList>
            <person name="Varghese N."/>
            <person name="Submissions S."/>
        </authorList>
    </citation>
    <scope>NUCLEOTIDE SEQUENCE [LARGE SCALE GENOMIC DNA]</scope>
    <source>
        <strain evidence="4">DSM 44437</strain>
    </source>
</reference>
<keyword evidence="1" id="KW-0732">Signal</keyword>
<dbReference type="AlphaFoldDB" id="A0A1H9UE69"/>
<dbReference type="EMBL" id="FOFV01000015">
    <property type="protein sequence ID" value="SES07652.1"/>
    <property type="molecule type" value="Genomic_DNA"/>
</dbReference>
<gene>
    <name evidence="3" type="ORF">SAMN04488000_115209</name>
</gene>
<dbReference type="GO" id="GO:0005975">
    <property type="term" value="P:carbohydrate metabolic process"/>
    <property type="evidence" value="ECO:0007669"/>
    <property type="project" value="UniProtKB-ARBA"/>
</dbReference>
<dbReference type="PROSITE" id="PS50093">
    <property type="entry name" value="PKD"/>
    <property type="match status" value="1"/>
</dbReference>
<dbReference type="Pfam" id="PF18911">
    <property type="entry name" value="PKD_4"/>
    <property type="match status" value="1"/>
</dbReference>
<dbReference type="InterPro" id="IPR013783">
    <property type="entry name" value="Ig-like_fold"/>
</dbReference>
<dbReference type="STRING" id="65499.SAMN04488000_115209"/>